<dbReference type="KEGG" id="amon:H9L24_10710"/>
<dbReference type="SUPFAM" id="SSF56349">
    <property type="entry name" value="DNA breaking-rejoining enzymes"/>
    <property type="match status" value="1"/>
</dbReference>
<evidence type="ECO:0000256" key="2">
    <source>
        <dbReference type="ARBA" id="ARBA00022908"/>
    </source>
</evidence>
<evidence type="ECO:0000259" key="6">
    <source>
        <dbReference type="PROSITE" id="PS51898"/>
    </source>
</evidence>
<keyword evidence="9" id="KW-1185">Reference proteome</keyword>
<dbReference type="PANTHER" id="PTHR30629">
    <property type="entry name" value="PROPHAGE INTEGRASE"/>
    <property type="match status" value="1"/>
</dbReference>
<dbReference type="InterPro" id="IPR013762">
    <property type="entry name" value="Integrase-like_cat_sf"/>
</dbReference>
<evidence type="ECO:0000259" key="7">
    <source>
        <dbReference type="PROSITE" id="PS51900"/>
    </source>
</evidence>
<reference evidence="8 9" key="1">
    <citation type="submission" date="2020-08" db="EMBL/GenBank/DDBJ databases">
        <title>Genome sequence of Acidovorax monticola KACC 19171T.</title>
        <authorList>
            <person name="Hyun D.-W."/>
            <person name="Bae J.-W."/>
        </authorList>
    </citation>
    <scope>NUCLEOTIDE SEQUENCE [LARGE SCALE GENOMIC DNA]</scope>
    <source>
        <strain evidence="8 9">KACC 19171</strain>
    </source>
</reference>
<dbReference type="Pfam" id="PF22022">
    <property type="entry name" value="Phage_int_M"/>
    <property type="match status" value="1"/>
</dbReference>
<dbReference type="Pfam" id="PF13356">
    <property type="entry name" value="Arm-DNA-bind_3"/>
    <property type="match status" value="1"/>
</dbReference>
<protein>
    <submittedName>
        <fullName evidence="8">Integrase arm-type DNA-binding domain-containing protein</fullName>
    </submittedName>
</protein>
<dbReference type="InterPro" id="IPR044068">
    <property type="entry name" value="CB"/>
</dbReference>
<dbReference type="Gene3D" id="1.10.443.10">
    <property type="entry name" value="Intergrase catalytic core"/>
    <property type="match status" value="1"/>
</dbReference>
<name>A0A7H0HKS7_9BURK</name>
<dbReference type="GO" id="GO:0015074">
    <property type="term" value="P:DNA integration"/>
    <property type="evidence" value="ECO:0007669"/>
    <property type="project" value="UniProtKB-KW"/>
</dbReference>
<dbReference type="InterPro" id="IPR053876">
    <property type="entry name" value="Phage_int_M"/>
</dbReference>
<dbReference type="GO" id="GO:0006310">
    <property type="term" value="P:DNA recombination"/>
    <property type="evidence" value="ECO:0007669"/>
    <property type="project" value="UniProtKB-KW"/>
</dbReference>
<dbReference type="Proteomes" id="UP000516057">
    <property type="component" value="Chromosome"/>
</dbReference>
<comment type="similarity">
    <text evidence="1">Belongs to the 'phage' integrase family.</text>
</comment>
<dbReference type="PANTHER" id="PTHR30629:SF2">
    <property type="entry name" value="PROPHAGE INTEGRASE INTS-RELATED"/>
    <property type="match status" value="1"/>
</dbReference>
<evidence type="ECO:0000256" key="1">
    <source>
        <dbReference type="ARBA" id="ARBA00008857"/>
    </source>
</evidence>
<dbReference type="PROSITE" id="PS51898">
    <property type="entry name" value="TYR_RECOMBINASE"/>
    <property type="match status" value="1"/>
</dbReference>
<dbReference type="PROSITE" id="PS51900">
    <property type="entry name" value="CB"/>
    <property type="match status" value="1"/>
</dbReference>
<dbReference type="InterPro" id="IPR011010">
    <property type="entry name" value="DNA_brk_join_enz"/>
</dbReference>
<dbReference type="Gene3D" id="3.30.160.390">
    <property type="entry name" value="Integrase, DNA-binding domain"/>
    <property type="match status" value="1"/>
</dbReference>
<dbReference type="Pfam" id="PF00589">
    <property type="entry name" value="Phage_integrase"/>
    <property type="match status" value="1"/>
</dbReference>
<dbReference type="InterPro" id="IPR010998">
    <property type="entry name" value="Integrase_recombinase_N"/>
</dbReference>
<keyword evidence="4" id="KW-0233">DNA recombination</keyword>
<evidence type="ECO:0000256" key="4">
    <source>
        <dbReference type="ARBA" id="ARBA00023172"/>
    </source>
</evidence>
<keyword evidence="2" id="KW-0229">DNA integration</keyword>
<organism evidence="8 9">
    <name type="scientific">Paenacidovorax monticola</name>
    <dbReference type="NCBI Taxonomy" id="1926868"/>
    <lineage>
        <taxon>Bacteria</taxon>
        <taxon>Pseudomonadati</taxon>
        <taxon>Pseudomonadota</taxon>
        <taxon>Betaproteobacteria</taxon>
        <taxon>Burkholderiales</taxon>
        <taxon>Comamonadaceae</taxon>
        <taxon>Paenacidovorax</taxon>
    </lineage>
</organism>
<dbReference type="RefSeq" id="WP_187738119.1">
    <property type="nucleotide sequence ID" value="NZ_CP060790.1"/>
</dbReference>
<dbReference type="AlphaFoldDB" id="A0A7H0HKS7"/>
<dbReference type="CDD" id="cd00801">
    <property type="entry name" value="INT_P4_C"/>
    <property type="match status" value="1"/>
</dbReference>
<keyword evidence="3 5" id="KW-0238">DNA-binding</keyword>
<proteinExistence type="inferred from homology"/>
<dbReference type="GO" id="GO:0003677">
    <property type="term" value="F:DNA binding"/>
    <property type="evidence" value="ECO:0007669"/>
    <property type="project" value="UniProtKB-UniRule"/>
</dbReference>
<dbReference type="InterPro" id="IPR025166">
    <property type="entry name" value="Integrase_DNA_bind_dom"/>
</dbReference>
<gene>
    <name evidence="8" type="ORF">H9L24_10710</name>
</gene>
<dbReference type="Gene3D" id="1.10.150.130">
    <property type="match status" value="1"/>
</dbReference>
<dbReference type="InterPro" id="IPR050808">
    <property type="entry name" value="Phage_Integrase"/>
</dbReference>
<evidence type="ECO:0000256" key="5">
    <source>
        <dbReference type="PROSITE-ProRule" id="PRU01248"/>
    </source>
</evidence>
<evidence type="ECO:0000313" key="9">
    <source>
        <dbReference type="Proteomes" id="UP000516057"/>
    </source>
</evidence>
<dbReference type="EMBL" id="CP060790">
    <property type="protein sequence ID" value="QNP61143.1"/>
    <property type="molecule type" value="Genomic_DNA"/>
</dbReference>
<evidence type="ECO:0000313" key="8">
    <source>
        <dbReference type="EMBL" id="QNP61143.1"/>
    </source>
</evidence>
<sequence length="410" mass="45195">MIAKELGALAVAGIRRPGVTFVGGVRGLAISVTTSGSRSWILRYQLAGRRRELGLGSYPSVTLANAREAARAARGKLAQGIDPIEEARLARDRLAAEKAAAITFAEAATRYIASHERGWKNAKHVQQWISTIETYANPVIGKVPVRDVDVASVLRVLEPMWHAKTETASRLRGRIESVIDWSIALGYRADSNPARWKGLLDKILVAPSKVVRRKPQPAMPYVDMPGFMGQLAQQRGTAARALEFLILTAVRSGEVRGATWGEFDFGQALWIIPAHRMKTNKEHRVPLSKAALAVVERQRLAGFCEYVFPSPNHPRNAETEGAPLSDAALGGVLKRINPARNAVPHGFRSTFRDWCAEQTMHSGEVAEMALAHVVRSKVEAAYRRGDLINKRRALMQDWAEFILAATTKEY</sequence>
<feature type="domain" description="Tyr recombinase" evidence="6">
    <location>
        <begin position="213"/>
        <end position="395"/>
    </location>
</feature>
<accession>A0A7H0HKS7</accession>
<evidence type="ECO:0000256" key="3">
    <source>
        <dbReference type="ARBA" id="ARBA00023125"/>
    </source>
</evidence>
<feature type="domain" description="Core-binding (CB)" evidence="7">
    <location>
        <begin position="102"/>
        <end position="183"/>
    </location>
</feature>
<dbReference type="InterPro" id="IPR038488">
    <property type="entry name" value="Integrase_DNA-bd_sf"/>
</dbReference>
<dbReference type="InterPro" id="IPR002104">
    <property type="entry name" value="Integrase_catalytic"/>
</dbReference>